<dbReference type="STRING" id="1036779.SAMN04515666_103634"/>
<dbReference type="GO" id="GO:0006352">
    <property type="term" value="P:DNA-templated transcription initiation"/>
    <property type="evidence" value="ECO:0007669"/>
    <property type="project" value="InterPro"/>
</dbReference>
<dbReference type="Pfam" id="PF04542">
    <property type="entry name" value="Sigma70_r2"/>
    <property type="match status" value="1"/>
</dbReference>
<dbReference type="InterPro" id="IPR013325">
    <property type="entry name" value="RNA_pol_sigma_r2"/>
</dbReference>
<sequence length="197" mass="21551">MRETQDVSLQELETQLRPIFLAALAGDAAAYRLFLDTISVRLRGYLRQMLARAGRSEASEAEDVLQETLLALHLSRHTYDATSPVTAWAHAIARYKLVDHLRRSGRHVANLPLDDEAYQLAGPADDAASEARLDLERAMAALPGRTRALIDKVKLQGASVAEAARAAGMTETAAKVAIHRGLQAMARFLSRRGERPG</sequence>
<evidence type="ECO:0000256" key="3">
    <source>
        <dbReference type="ARBA" id="ARBA00023082"/>
    </source>
</evidence>
<dbReference type="Gene3D" id="1.10.10.10">
    <property type="entry name" value="Winged helix-like DNA-binding domain superfamily/Winged helix DNA-binding domain"/>
    <property type="match status" value="1"/>
</dbReference>
<dbReference type="NCBIfam" id="TIGR02937">
    <property type="entry name" value="sigma70-ECF"/>
    <property type="match status" value="1"/>
</dbReference>
<protein>
    <submittedName>
        <fullName evidence="8">RNA polymerase, sigma subunit, ECF family</fullName>
    </submittedName>
</protein>
<reference evidence="9" key="1">
    <citation type="submission" date="2016-10" db="EMBL/GenBank/DDBJ databases">
        <authorList>
            <person name="Varghese N."/>
            <person name="Submissions S."/>
        </authorList>
    </citation>
    <scope>NUCLEOTIDE SEQUENCE [LARGE SCALE GENOMIC DNA]</scope>
    <source>
        <strain evidence="9">LMG 26383,CCUG 61248,R- 45681</strain>
    </source>
</reference>
<gene>
    <name evidence="8" type="ORF">SAMN04515666_103634</name>
</gene>
<keyword evidence="4" id="KW-0238">DNA-binding</keyword>
<keyword evidence="3" id="KW-0731">Sigma factor</keyword>
<evidence type="ECO:0000259" key="6">
    <source>
        <dbReference type="Pfam" id="PF04542"/>
    </source>
</evidence>
<dbReference type="SUPFAM" id="SSF88946">
    <property type="entry name" value="Sigma2 domain of RNA polymerase sigma factors"/>
    <property type="match status" value="1"/>
</dbReference>
<dbReference type="Gene3D" id="1.10.1740.10">
    <property type="match status" value="1"/>
</dbReference>
<keyword evidence="9" id="KW-1185">Reference proteome</keyword>
<dbReference type="PANTHER" id="PTHR43133:SF58">
    <property type="entry name" value="ECF RNA POLYMERASE SIGMA FACTOR SIGD"/>
    <property type="match status" value="1"/>
</dbReference>
<dbReference type="SUPFAM" id="SSF88659">
    <property type="entry name" value="Sigma3 and sigma4 domains of RNA polymerase sigma factors"/>
    <property type="match status" value="1"/>
</dbReference>
<dbReference type="InterPro" id="IPR013249">
    <property type="entry name" value="RNA_pol_sigma70_r4_t2"/>
</dbReference>
<keyword evidence="2" id="KW-0805">Transcription regulation</keyword>
<evidence type="ECO:0000256" key="5">
    <source>
        <dbReference type="ARBA" id="ARBA00023163"/>
    </source>
</evidence>
<dbReference type="InterPro" id="IPR014284">
    <property type="entry name" value="RNA_pol_sigma-70_dom"/>
</dbReference>
<dbReference type="PANTHER" id="PTHR43133">
    <property type="entry name" value="RNA POLYMERASE ECF-TYPE SIGMA FACTO"/>
    <property type="match status" value="1"/>
</dbReference>
<accession>A0A1H7PYT9</accession>
<evidence type="ECO:0000256" key="2">
    <source>
        <dbReference type="ARBA" id="ARBA00023015"/>
    </source>
</evidence>
<dbReference type="InterPro" id="IPR039425">
    <property type="entry name" value="RNA_pol_sigma-70-like"/>
</dbReference>
<dbReference type="GO" id="GO:0003677">
    <property type="term" value="F:DNA binding"/>
    <property type="evidence" value="ECO:0007669"/>
    <property type="project" value="UniProtKB-KW"/>
</dbReference>
<dbReference type="InterPro" id="IPR007627">
    <property type="entry name" value="RNA_pol_sigma70_r2"/>
</dbReference>
<dbReference type="EMBL" id="FOAN01000003">
    <property type="protein sequence ID" value="SEL40217.1"/>
    <property type="molecule type" value="Genomic_DNA"/>
</dbReference>
<keyword evidence="5" id="KW-0804">Transcription</keyword>
<dbReference type="AlphaFoldDB" id="A0A1H7PYT9"/>
<dbReference type="GO" id="GO:0016987">
    <property type="term" value="F:sigma factor activity"/>
    <property type="evidence" value="ECO:0007669"/>
    <property type="project" value="UniProtKB-KW"/>
</dbReference>
<organism evidence="8 9">
    <name type="scientific">Bosea lupini</name>
    <dbReference type="NCBI Taxonomy" id="1036779"/>
    <lineage>
        <taxon>Bacteria</taxon>
        <taxon>Pseudomonadati</taxon>
        <taxon>Pseudomonadota</taxon>
        <taxon>Alphaproteobacteria</taxon>
        <taxon>Hyphomicrobiales</taxon>
        <taxon>Boseaceae</taxon>
        <taxon>Bosea</taxon>
    </lineage>
</organism>
<dbReference type="Pfam" id="PF08281">
    <property type="entry name" value="Sigma70_r4_2"/>
    <property type="match status" value="1"/>
</dbReference>
<evidence type="ECO:0000256" key="1">
    <source>
        <dbReference type="ARBA" id="ARBA00010641"/>
    </source>
</evidence>
<evidence type="ECO:0000313" key="9">
    <source>
        <dbReference type="Proteomes" id="UP000199664"/>
    </source>
</evidence>
<dbReference type="Proteomes" id="UP000199664">
    <property type="component" value="Unassembled WGS sequence"/>
</dbReference>
<evidence type="ECO:0000313" key="8">
    <source>
        <dbReference type="EMBL" id="SEL40217.1"/>
    </source>
</evidence>
<evidence type="ECO:0000256" key="4">
    <source>
        <dbReference type="ARBA" id="ARBA00023125"/>
    </source>
</evidence>
<evidence type="ECO:0000259" key="7">
    <source>
        <dbReference type="Pfam" id="PF08281"/>
    </source>
</evidence>
<dbReference type="InterPro" id="IPR036388">
    <property type="entry name" value="WH-like_DNA-bd_sf"/>
</dbReference>
<proteinExistence type="inferred from homology"/>
<dbReference type="NCBIfam" id="NF009191">
    <property type="entry name" value="PRK12539.1"/>
    <property type="match status" value="1"/>
</dbReference>
<comment type="similarity">
    <text evidence="1">Belongs to the sigma-70 factor family. ECF subfamily.</text>
</comment>
<feature type="domain" description="RNA polymerase sigma-70 region 2" evidence="6">
    <location>
        <begin position="41"/>
        <end position="106"/>
    </location>
</feature>
<name>A0A1H7PYT9_9HYPH</name>
<dbReference type="InterPro" id="IPR013324">
    <property type="entry name" value="RNA_pol_sigma_r3/r4-like"/>
</dbReference>
<feature type="domain" description="RNA polymerase sigma factor 70 region 4 type 2" evidence="7">
    <location>
        <begin position="133"/>
        <end position="185"/>
    </location>
</feature>